<dbReference type="EMBL" id="JACGCM010001604">
    <property type="protein sequence ID" value="KAF6152862.1"/>
    <property type="molecule type" value="Genomic_DNA"/>
</dbReference>
<comment type="caution">
    <text evidence="1">The sequence shown here is derived from an EMBL/GenBank/DDBJ whole genome shotgun (WGS) entry which is preliminary data.</text>
</comment>
<gene>
    <name evidence="1" type="ORF">GIB67_025880</name>
</gene>
<dbReference type="Proteomes" id="UP000541444">
    <property type="component" value="Unassembled WGS sequence"/>
</dbReference>
<feature type="non-terminal residue" evidence="1">
    <location>
        <position position="57"/>
    </location>
</feature>
<protein>
    <submittedName>
        <fullName evidence="1">Uncharacterized protein</fullName>
    </submittedName>
</protein>
<reference evidence="1 2" key="1">
    <citation type="journal article" date="2020" name="IScience">
        <title>Genome Sequencing of the Endangered Kingdonia uniflora (Circaeasteraceae, Ranunculales) Reveals Potential Mechanisms of Evolutionary Specialization.</title>
        <authorList>
            <person name="Sun Y."/>
            <person name="Deng T."/>
            <person name="Zhang A."/>
            <person name="Moore M.J."/>
            <person name="Landis J.B."/>
            <person name="Lin N."/>
            <person name="Zhang H."/>
            <person name="Zhang X."/>
            <person name="Huang J."/>
            <person name="Zhang X."/>
            <person name="Sun H."/>
            <person name="Wang H."/>
        </authorList>
    </citation>
    <scope>NUCLEOTIDE SEQUENCE [LARGE SCALE GENOMIC DNA]</scope>
    <source>
        <strain evidence="1">TB1705</strain>
        <tissue evidence="1">Leaf</tissue>
    </source>
</reference>
<evidence type="ECO:0000313" key="2">
    <source>
        <dbReference type="Proteomes" id="UP000541444"/>
    </source>
</evidence>
<proteinExistence type="predicted"/>
<name>A0A7J7MDI1_9MAGN</name>
<dbReference type="AlphaFoldDB" id="A0A7J7MDI1"/>
<organism evidence="1 2">
    <name type="scientific">Kingdonia uniflora</name>
    <dbReference type="NCBI Taxonomy" id="39325"/>
    <lineage>
        <taxon>Eukaryota</taxon>
        <taxon>Viridiplantae</taxon>
        <taxon>Streptophyta</taxon>
        <taxon>Embryophyta</taxon>
        <taxon>Tracheophyta</taxon>
        <taxon>Spermatophyta</taxon>
        <taxon>Magnoliopsida</taxon>
        <taxon>Ranunculales</taxon>
        <taxon>Circaeasteraceae</taxon>
        <taxon>Kingdonia</taxon>
    </lineage>
</organism>
<keyword evidence="2" id="KW-1185">Reference proteome</keyword>
<accession>A0A7J7MDI1</accession>
<sequence length="57" mass="6338">LSEGAAATTTGNTSRRNLSHDKQVVQFSDFLRRTKVIHSNNDSHLRLSTKGLCMEAH</sequence>
<evidence type="ECO:0000313" key="1">
    <source>
        <dbReference type="EMBL" id="KAF6152862.1"/>
    </source>
</evidence>